<sequence>MTSAHHGTRIYLVDDHQEFRDSCVWILEQTGFEVQAFPSAEALLKEITRHPPPARSCVVSDIRMPGMSGLELQSELAHRGLALPLIFVTGHGDVPLAVDAMRHGAANFIEKPFDAPLLIEAIQSALSAHAPQAASGALANLTRRERQVLDGIMSGKLNKVIADDLKISPKTVELHRANLMAKLGAHNVVELTRAVLGQA</sequence>
<dbReference type="InterPro" id="IPR000792">
    <property type="entry name" value="Tscrpt_reg_LuxR_C"/>
</dbReference>
<keyword evidence="10" id="KW-1185">Reference proteome</keyword>
<evidence type="ECO:0000256" key="1">
    <source>
        <dbReference type="ARBA" id="ARBA00022553"/>
    </source>
</evidence>
<dbReference type="GO" id="GO:0000160">
    <property type="term" value="P:phosphorelay signal transduction system"/>
    <property type="evidence" value="ECO:0007669"/>
    <property type="project" value="UniProtKB-KW"/>
</dbReference>
<accession>A0A1I2EHX0</accession>
<name>A0A1I2EHX0_9GAMM</name>
<keyword evidence="2" id="KW-0902">Two-component regulatory system</keyword>
<dbReference type="AlphaFoldDB" id="A0A1I2EHX0"/>
<dbReference type="Gene3D" id="1.10.10.10">
    <property type="entry name" value="Winged helix-like DNA-binding domain superfamily/Winged helix DNA-binding domain"/>
    <property type="match status" value="1"/>
</dbReference>
<dbReference type="InterPro" id="IPR001789">
    <property type="entry name" value="Sig_transdc_resp-reg_receiver"/>
</dbReference>
<dbReference type="PROSITE" id="PS50043">
    <property type="entry name" value="HTH_LUXR_2"/>
    <property type="match status" value="1"/>
</dbReference>
<dbReference type="Pfam" id="PF00072">
    <property type="entry name" value="Response_reg"/>
    <property type="match status" value="1"/>
</dbReference>
<protein>
    <submittedName>
        <fullName evidence="9">Two-component response regulator, FixJ family, consists of REC and HTH domains</fullName>
    </submittedName>
</protein>
<dbReference type="InterPro" id="IPR016032">
    <property type="entry name" value="Sig_transdc_resp-reg_C-effctor"/>
</dbReference>
<dbReference type="InterPro" id="IPR036388">
    <property type="entry name" value="WH-like_DNA-bd_sf"/>
</dbReference>
<dbReference type="SMART" id="SM00421">
    <property type="entry name" value="HTH_LUXR"/>
    <property type="match status" value="1"/>
</dbReference>
<evidence type="ECO:0000256" key="5">
    <source>
        <dbReference type="ARBA" id="ARBA00023163"/>
    </source>
</evidence>
<feature type="modified residue" description="4-aspartylphosphate" evidence="6">
    <location>
        <position position="61"/>
    </location>
</feature>
<keyword evidence="4" id="KW-0238">DNA-binding</keyword>
<evidence type="ECO:0000259" key="8">
    <source>
        <dbReference type="PROSITE" id="PS50110"/>
    </source>
</evidence>
<evidence type="ECO:0000256" key="4">
    <source>
        <dbReference type="ARBA" id="ARBA00023125"/>
    </source>
</evidence>
<dbReference type="FunFam" id="3.40.50.2300:FF:000018">
    <property type="entry name" value="DNA-binding transcriptional regulator NtrC"/>
    <property type="match status" value="1"/>
</dbReference>
<dbReference type="PANTHER" id="PTHR44688">
    <property type="entry name" value="DNA-BINDING TRANSCRIPTIONAL ACTIVATOR DEVR_DOSR"/>
    <property type="match status" value="1"/>
</dbReference>
<feature type="domain" description="HTH luxR-type" evidence="7">
    <location>
        <begin position="134"/>
        <end position="199"/>
    </location>
</feature>
<dbReference type="CDD" id="cd06170">
    <property type="entry name" value="LuxR_C_like"/>
    <property type="match status" value="1"/>
</dbReference>
<evidence type="ECO:0000259" key="7">
    <source>
        <dbReference type="PROSITE" id="PS50043"/>
    </source>
</evidence>
<keyword evidence="1 6" id="KW-0597">Phosphoprotein</keyword>
<feature type="domain" description="Response regulatory" evidence="8">
    <location>
        <begin position="9"/>
        <end position="126"/>
    </location>
</feature>
<dbReference type="Pfam" id="PF00196">
    <property type="entry name" value="GerE"/>
    <property type="match status" value="1"/>
</dbReference>
<keyword evidence="3" id="KW-0805">Transcription regulation</keyword>
<dbReference type="RefSeq" id="WP_026635346.1">
    <property type="nucleotide sequence ID" value="NZ_FONH01000005.1"/>
</dbReference>
<organism evidence="9 10">
    <name type="scientific">Dyella marensis</name>
    <dbReference type="NCBI Taxonomy" id="500610"/>
    <lineage>
        <taxon>Bacteria</taxon>
        <taxon>Pseudomonadati</taxon>
        <taxon>Pseudomonadota</taxon>
        <taxon>Gammaproteobacteria</taxon>
        <taxon>Lysobacterales</taxon>
        <taxon>Rhodanobacteraceae</taxon>
        <taxon>Dyella</taxon>
    </lineage>
</organism>
<reference evidence="10" key="1">
    <citation type="submission" date="2016-10" db="EMBL/GenBank/DDBJ databases">
        <authorList>
            <person name="Varghese N."/>
            <person name="Submissions S."/>
        </authorList>
    </citation>
    <scope>NUCLEOTIDE SEQUENCE [LARGE SCALE GENOMIC DNA]</scope>
    <source>
        <strain evidence="10">UNC178MFTsu3.1</strain>
    </source>
</reference>
<evidence type="ECO:0000256" key="3">
    <source>
        <dbReference type="ARBA" id="ARBA00023015"/>
    </source>
</evidence>
<dbReference type="SMART" id="SM00448">
    <property type="entry name" value="REC"/>
    <property type="match status" value="1"/>
</dbReference>
<dbReference type="SUPFAM" id="SSF52172">
    <property type="entry name" value="CheY-like"/>
    <property type="match status" value="1"/>
</dbReference>
<dbReference type="PROSITE" id="PS50110">
    <property type="entry name" value="RESPONSE_REGULATORY"/>
    <property type="match status" value="1"/>
</dbReference>
<dbReference type="STRING" id="500610.SAMN02799615_01951"/>
<dbReference type="PRINTS" id="PR00038">
    <property type="entry name" value="HTHLUXR"/>
</dbReference>
<dbReference type="PANTHER" id="PTHR44688:SF16">
    <property type="entry name" value="DNA-BINDING TRANSCRIPTIONAL ACTIVATOR DEVR_DOSR"/>
    <property type="match status" value="1"/>
</dbReference>
<evidence type="ECO:0000313" key="10">
    <source>
        <dbReference type="Proteomes" id="UP000199477"/>
    </source>
</evidence>
<evidence type="ECO:0000256" key="2">
    <source>
        <dbReference type="ARBA" id="ARBA00023012"/>
    </source>
</evidence>
<dbReference type="EMBL" id="FONH01000005">
    <property type="protein sequence ID" value="SFE92058.1"/>
    <property type="molecule type" value="Genomic_DNA"/>
</dbReference>
<dbReference type="CDD" id="cd17537">
    <property type="entry name" value="REC_FixJ"/>
    <property type="match status" value="1"/>
</dbReference>
<dbReference type="SUPFAM" id="SSF46894">
    <property type="entry name" value="C-terminal effector domain of the bipartite response regulators"/>
    <property type="match status" value="1"/>
</dbReference>
<evidence type="ECO:0000256" key="6">
    <source>
        <dbReference type="PROSITE-ProRule" id="PRU00169"/>
    </source>
</evidence>
<dbReference type="Gene3D" id="3.40.50.2300">
    <property type="match status" value="1"/>
</dbReference>
<dbReference type="PROSITE" id="PS00622">
    <property type="entry name" value="HTH_LUXR_1"/>
    <property type="match status" value="1"/>
</dbReference>
<keyword evidence="5" id="KW-0804">Transcription</keyword>
<proteinExistence type="predicted"/>
<dbReference type="Proteomes" id="UP000199477">
    <property type="component" value="Unassembled WGS sequence"/>
</dbReference>
<dbReference type="InterPro" id="IPR011006">
    <property type="entry name" value="CheY-like_superfamily"/>
</dbReference>
<gene>
    <name evidence="9" type="ORF">SAMN02799615_01951</name>
</gene>
<evidence type="ECO:0000313" key="9">
    <source>
        <dbReference type="EMBL" id="SFE92058.1"/>
    </source>
</evidence>
<dbReference type="GO" id="GO:0003677">
    <property type="term" value="F:DNA binding"/>
    <property type="evidence" value="ECO:0007669"/>
    <property type="project" value="UniProtKB-KW"/>
</dbReference>
<dbReference type="GO" id="GO:0006355">
    <property type="term" value="P:regulation of DNA-templated transcription"/>
    <property type="evidence" value="ECO:0007669"/>
    <property type="project" value="InterPro"/>
</dbReference>